<sequence>MIVKINNKKFTITLEQNPTTNELKKLINENGSLKVMFSDYGGFEKVGYLIKKLPHNDKHIRTEVGDIVLYDADKIVIFYGSNSWSYTKIGRINEISQFKQILSSGTQEIIFKLE</sequence>
<dbReference type="EMBL" id="CP041663">
    <property type="protein sequence ID" value="QDY88705.1"/>
    <property type="molecule type" value="Genomic_DNA"/>
</dbReference>
<proteinExistence type="predicted"/>
<organism evidence="2 3">
    <name type="scientific">Mycoplasma anserisalpingitidis</name>
    <dbReference type="NCBI Taxonomy" id="519450"/>
    <lineage>
        <taxon>Bacteria</taxon>
        <taxon>Bacillati</taxon>
        <taxon>Mycoplasmatota</taxon>
        <taxon>Mollicutes</taxon>
        <taxon>Mycoplasmataceae</taxon>
        <taxon>Mycoplasma</taxon>
    </lineage>
</organism>
<evidence type="ECO:0000313" key="3">
    <source>
        <dbReference type="Proteomes" id="UP000317512"/>
    </source>
</evidence>
<reference evidence="3" key="1">
    <citation type="submission" date="2019-07" db="EMBL/GenBank/DDBJ databases">
        <title>Complete genome sequences of three Mycoplasma sp. 1220 strains.</title>
        <authorList>
            <person name="Grozner D."/>
            <person name="Forro B."/>
            <person name="Kovacs A.B."/>
            <person name="Marton S."/>
            <person name="Banyai K."/>
            <person name="Kreizinger Z."/>
            <person name="Sulyok K.M."/>
            <person name="Gyuranecz M."/>
        </authorList>
    </citation>
    <scope>NUCLEOTIDE SEQUENCE [LARGE SCALE GENOMIC DNA]</scope>
    <source>
        <strain evidence="3">MYCAV93</strain>
    </source>
</reference>
<dbReference type="Proteomes" id="UP000317512">
    <property type="component" value="Chromosome"/>
</dbReference>
<dbReference type="Gene3D" id="2.40.100.20">
    <property type="match status" value="1"/>
</dbReference>
<name>A0A5B8K6K5_9MOLU</name>
<dbReference type="SUPFAM" id="SSF50891">
    <property type="entry name" value="Cyclophilin-like"/>
    <property type="match status" value="1"/>
</dbReference>
<dbReference type="InterPro" id="IPR041183">
    <property type="entry name" value="Cyclophilin-like"/>
</dbReference>
<protein>
    <recommendedName>
        <fullName evidence="1">Cyclophilin-like domain-containing protein</fullName>
    </recommendedName>
</protein>
<dbReference type="InterPro" id="IPR029000">
    <property type="entry name" value="Cyclophilin-like_dom_sf"/>
</dbReference>
<evidence type="ECO:0000313" key="2">
    <source>
        <dbReference type="EMBL" id="QDY88705.1"/>
    </source>
</evidence>
<dbReference type="RefSeq" id="WP_146309157.1">
    <property type="nucleotide sequence ID" value="NZ_CP041663.1"/>
</dbReference>
<dbReference type="AlphaFoldDB" id="A0A5B8K6K5"/>
<accession>A0A5B8K6K5</accession>
<dbReference type="OrthoDB" id="9801466at2"/>
<dbReference type="Pfam" id="PF18050">
    <property type="entry name" value="Cyclophil_like2"/>
    <property type="match status" value="1"/>
</dbReference>
<evidence type="ECO:0000259" key="1">
    <source>
        <dbReference type="Pfam" id="PF18050"/>
    </source>
</evidence>
<feature type="domain" description="Cyclophilin-like" evidence="1">
    <location>
        <begin position="4"/>
        <end position="111"/>
    </location>
</feature>
<gene>
    <name evidence="2" type="ORF">FOY43_03550</name>
</gene>